<dbReference type="InterPro" id="IPR036388">
    <property type="entry name" value="WH-like_DNA-bd_sf"/>
</dbReference>
<keyword evidence="6" id="KW-1185">Reference proteome</keyword>
<sequence length="125" mass="14511">MEQTLNIAKALADGSRMRVIAALMSREELCVCQITEMLQLAPATVSRHMTILHNARLVQSRKEGRWVFYRLTAVFPDLLRQWLTGSLDDVTQIQADRRRLETILACDPDDLCRQQKKRKKCRARE</sequence>
<evidence type="ECO:0000256" key="2">
    <source>
        <dbReference type="ARBA" id="ARBA00023125"/>
    </source>
</evidence>
<comment type="caution">
    <text evidence="5">The sequence shown here is derived from an EMBL/GenBank/DDBJ whole genome shotgun (WGS) entry which is preliminary data.</text>
</comment>
<dbReference type="SMART" id="SM00418">
    <property type="entry name" value="HTH_ARSR"/>
    <property type="match status" value="1"/>
</dbReference>
<proteinExistence type="predicted"/>
<dbReference type="PANTHER" id="PTHR43132">
    <property type="entry name" value="ARSENICAL RESISTANCE OPERON REPRESSOR ARSR-RELATED"/>
    <property type="match status" value="1"/>
</dbReference>
<dbReference type="AlphaFoldDB" id="A0A840UM45"/>
<dbReference type="EMBL" id="JACHEO010000001">
    <property type="protein sequence ID" value="MBB5346675.1"/>
    <property type="molecule type" value="Genomic_DNA"/>
</dbReference>
<dbReference type="RefSeq" id="WP_205240140.1">
    <property type="nucleotide sequence ID" value="NZ_JACHEO010000001.1"/>
</dbReference>
<dbReference type="InterPro" id="IPR011991">
    <property type="entry name" value="ArsR-like_HTH"/>
</dbReference>
<evidence type="ECO:0000259" key="4">
    <source>
        <dbReference type="PROSITE" id="PS50987"/>
    </source>
</evidence>
<evidence type="ECO:0000313" key="5">
    <source>
        <dbReference type="EMBL" id="MBB5346675.1"/>
    </source>
</evidence>
<dbReference type="SUPFAM" id="SSF46785">
    <property type="entry name" value="Winged helix' DNA-binding domain"/>
    <property type="match status" value="1"/>
</dbReference>
<reference evidence="5 6" key="1">
    <citation type="submission" date="2020-08" db="EMBL/GenBank/DDBJ databases">
        <title>Genomic Encyclopedia of Type Strains, Phase IV (KMG-IV): sequencing the most valuable type-strain genomes for metagenomic binning, comparative biology and taxonomic classification.</title>
        <authorList>
            <person name="Goeker M."/>
        </authorList>
    </citation>
    <scope>NUCLEOTIDE SEQUENCE [LARGE SCALE GENOMIC DNA]</scope>
    <source>
        <strain evidence="5 6">DSM 28570</strain>
    </source>
</reference>
<dbReference type="PANTHER" id="PTHR43132:SF6">
    <property type="entry name" value="HTH-TYPE TRANSCRIPTIONAL REPRESSOR CZRA"/>
    <property type="match status" value="1"/>
</dbReference>
<dbReference type="PRINTS" id="PR00778">
    <property type="entry name" value="HTHARSR"/>
</dbReference>
<evidence type="ECO:0000256" key="3">
    <source>
        <dbReference type="ARBA" id="ARBA00023163"/>
    </source>
</evidence>
<evidence type="ECO:0000313" key="6">
    <source>
        <dbReference type="Proteomes" id="UP000539642"/>
    </source>
</evidence>
<dbReference type="NCBIfam" id="NF033788">
    <property type="entry name" value="HTH_metalloreg"/>
    <property type="match status" value="1"/>
</dbReference>
<accession>A0A840UM45</accession>
<dbReference type="InterPro" id="IPR051011">
    <property type="entry name" value="Metal_resp_trans_reg"/>
</dbReference>
<dbReference type="InterPro" id="IPR036390">
    <property type="entry name" value="WH_DNA-bd_sf"/>
</dbReference>
<dbReference type="GO" id="GO:0003700">
    <property type="term" value="F:DNA-binding transcription factor activity"/>
    <property type="evidence" value="ECO:0007669"/>
    <property type="project" value="InterPro"/>
</dbReference>
<evidence type="ECO:0000256" key="1">
    <source>
        <dbReference type="ARBA" id="ARBA00023015"/>
    </source>
</evidence>
<dbReference type="Pfam" id="PF01022">
    <property type="entry name" value="HTH_5"/>
    <property type="match status" value="1"/>
</dbReference>
<name>A0A840UM45_9BACT</name>
<keyword evidence="1" id="KW-0805">Transcription regulation</keyword>
<dbReference type="Gene3D" id="1.10.10.10">
    <property type="entry name" value="Winged helix-like DNA-binding domain superfamily/Winged helix DNA-binding domain"/>
    <property type="match status" value="1"/>
</dbReference>
<dbReference type="GO" id="GO:0003677">
    <property type="term" value="F:DNA binding"/>
    <property type="evidence" value="ECO:0007669"/>
    <property type="project" value="UniProtKB-KW"/>
</dbReference>
<keyword evidence="2" id="KW-0238">DNA-binding</keyword>
<dbReference type="Proteomes" id="UP000539642">
    <property type="component" value="Unassembled WGS sequence"/>
</dbReference>
<feature type="domain" description="HTH arsR-type" evidence="4">
    <location>
        <begin position="1"/>
        <end position="94"/>
    </location>
</feature>
<dbReference type="InterPro" id="IPR001845">
    <property type="entry name" value="HTH_ArsR_DNA-bd_dom"/>
</dbReference>
<dbReference type="CDD" id="cd00090">
    <property type="entry name" value="HTH_ARSR"/>
    <property type="match status" value="1"/>
</dbReference>
<dbReference type="PROSITE" id="PS50987">
    <property type="entry name" value="HTH_ARSR_2"/>
    <property type="match status" value="1"/>
</dbReference>
<protein>
    <submittedName>
        <fullName evidence="5">ArsR family transcriptional regulator</fullName>
    </submittedName>
</protein>
<organism evidence="5 6">
    <name type="scientific">Desulfoprunum benzoelyticum</name>
    <dbReference type="NCBI Taxonomy" id="1506996"/>
    <lineage>
        <taxon>Bacteria</taxon>
        <taxon>Pseudomonadati</taxon>
        <taxon>Thermodesulfobacteriota</taxon>
        <taxon>Desulfobulbia</taxon>
        <taxon>Desulfobulbales</taxon>
        <taxon>Desulfobulbaceae</taxon>
        <taxon>Desulfoprunum</taxon>
    </lineage>
</organism>
<gene>
    <name evidence="5" type="ORF">HNQ81_000382</name>
</gene>
<keyword evidence="3" id="KW-0804">Transcription</keyword>